<dbReference type="EMBL" id="JBDXMI010000001">
    <property type="protein sequence ID" value="MEO9385125.1"/>
    <property type="molecule type" value="Genomic_DNA"/>
</dbReference>
<evidence type="ECO:0000313" key="2">
    <source>
        <dbReference type="Proteomes" id="UP001462502"/>
    </source>
</evidence>
<reference evidence="1 2" key="1">
    <citation type="submission" date="2024-05" db="EMBL/GenBank/DDBJ databases">
        <authorList>
            <person name="De Oliveira J.P."/>
            <person name="Noriler S.A."/>
            <person name="De Oliveira A.G."/>
            <person name="Sipoli D.S."/>
        </authorList>
    </citation>
    <scope>NUCLEOTIDE SEQUENCE [LARGE SCALE GENOMIC DNA]</scope>
    <source>
        <strain evidence="1 2">LABIM192</strain>
    </source>
</reference>
<dbReference type="Proteomes" id="UP001462502">
    <property type="component" value="Unassembled WGS sequence"/>
</dbReference>
<dbReference type="RefSeq" id="WP_347936237.1">
    <property type="nucleotide sequence ID" value="NZ_CP158160.1"/>
</dbReference>
<keyword evidence="2" id="KW-1185">Reference proteome</keyword>
<comment type="caution">
    <text evidence="1">The sequence shown here is derived from an EMBL/GenBank/DDBJ whole genome shotgun (WGS) entry which is preliminary data.</text>
</comment>
<organism evidence="1 2">
    <name type="scientific">Chromobacterium phragmitis</name>
    <dbReference type="NCBI Taxonomy" id="2202141"/>
    <lineage>
        <taxon>Bacteria</taxon>
        <taxon>Pseudomonadati</taxon>
        <taxon>Pseudomonadota</taxon>
        <taxon>Betaproteobacteria</taxon>
        <taxon>Neisseriales</taxon>
        <taxon>Chromobacteriaceae</taxon>
        <taxon>Chromobacterium</taxon>
    </lineage>
</organism>
<accession>A0ABV0IV26</accession>
<evidence type="ECO:0008006" key="3">
    <source>
        <dbReference type="Google" id="ProtNLM"/>
    </source>
</evidence>
<name>A0ABV0IV26_9NEIS</name>
<protein>
    <recommendedName>
        <fullName evidence="3">Lipoprotein</fullName>
    </recommendedName>
</protein>
<sequence>MRKSFKTLSIGSILIVIILAVLFGAMGRGKDKYFEKQSNEKDLSVIEQDISEDGVIKFDGNDFDIAIMNGDPQLDISIGVQGYSQDSTEKGLYSLLVKIGCFQDVKKFTIGFDGNSLRLKGHNCPVDEAKALGEIQASDWDNFNKFTVYYMYGGGGRLSGTSFCKQGTGYSPC</sequence>
<proteinExistence type="predicted"/>
<evidence type="ECO:0000313" key="1">
    <source>
        <dbReference type="EMBL" id="MEO9385125.1"/>
    </source>
</evidence>
<gene>
    <name evidence="1" type="ORF">ABI908_13590</name>
</gene>